<protein>
    <submittedName>
        <fullName evidence="5">Helix-turn-helix domain-containing protein</fullName>
    </submittedName>
</protein>
<dbReference type="PROSITE" id="PS01124">
    <property type="entry name" value="HTH_ARAC_FAMILY_2"/>
    <property type="match status" value="1"/>
</dbReference>
<evidence type="ECO:0000256" key="1">
    <source>
        <dbReference type="ARBA" id="ARBA00023015"/>
    </source>
</evidence>
<dbReference type="Pfam" id="PF12833">
    <property type="entry name" value="HTH_18"/>
    <property type="match status" value="1"/>
</dbReference>
<keyword evidence="2" id="KW-0238">DNA-binding</keyword>
<dbReference type="AlphaFoldDB" id="A0A7D4UH54"/>
<evidence type="ECO:0000256" key="2">
    <source>
        <dbReference type="ARBA" id="ARBA00023125"/>
    </source>
</evidence>
<dbReference type="Proteomes" id="UP000502498">
    <property type="component" value="Chromosome"/>
</dbReference>
<dbReference type="GO" id="GO:0003700">
    <property type="term" value="F:DNA-binding transcription factor activity"/>
    <property type="evidence" value="ECO:0007669"/>
    <property type="project" value="InterPro"/>
</dbReference>
<dbReference type="EMBL" id="CP054038">
    <property type="protein sequence ID" value="QKJ20569.1"/>
    <property type="molecule type" value="Genomic_DNA"/>
</dbReference>
<sequence length="246" mass="25989">MADAHRHDDLEINLSAHDLDYVIGGRVVSIPAQRPAVFWAGRPHQLVGGGGGTATWITIPTPVLLSWGAGREALSRLLGGEVIVGSAAMTVSSESTERWGRELAADDAAARRPAALEIEALLARLLQVAPAVPVERPAAGIDRAGEMALFIAAHLGRAIGVAEVAAHVRLHPQSATRVFREATGVTISEYLLQCRISEAQRLLMTGDEPVDAVRVRAGFGSSSAFHAAFQRATGSTPLAFRRARSG</sequence>
<accession>A0A7D4UH54</accession>
<organism evidence="5 6">
    <name type="scientific">Microbacterium hominis</name>
    <dbReference type="NCBI Taxonomy" id="162426"/>
    <lineage>
        <taxon>Bacteria</taxon>
        <taxon>Bacillati</taxon>
        <taxon>Actinomycetota</taxon>
        <taxon>Actinomycetes</taxon>
        <taxon>Micrococcales</taxon>
        <taxon>Microbacteriaceae</taxon>
        <taxon>Microbacterium</taxon>
    </lineage>
</organism>
<dbReference type="Gene3D" id="1.10.10.60">
    <property type="entry name" value="Homeodomain-like"/>
    <property type="match status" value="2"/>
</dbReference>
<evidence type="ECO:0000256" key="3">
    <source>
        <dbReference type="ARBA" id="ARBA00023163"/>
    </source>
</evidence>
<dbReference type="PANTHER" id="PTHR46796">
    <property type="entry name" value="HTH-TYPE TRANSCRIPTIONAL ACTIVATOR RHAS-RELATED"/>
    <property type="match status" value="1"/>
</dbReference>
<dbReference type="SUPFAM" id="SSF46689">
    <property type="entry name" value="Homeodomain-like"/>
    <property type="match status" value="2"/>
</dbReference>
<evidence type="ECO:0000313" key="6">
    <source>
        <dbReference type="Proteomes" id="UP000502498"/>
    </source>
</evidence>
<dbReference type="InterPro" id="IPR050204">
    <property type="entry name" value="AraC_XylS_family_regulators"/>
</dbReference>
<name>A0A7D4UH54_9MICO</name>
<reference evidence="5 6" key="1">
    <citation type="submission" date="2020-05" db="EMBL/GenBank/DDBJ databases">
        <title>Strain PA2F3 complete genome.</title>
        <authorList>
            <person name="Kim Y.-S."/>
            <person name="Kim S.-J."/>
            <person name="Jung H.-k."/>
            <person name="Kim S.-E."/>
            <person name="Kim K.-H."/>
        </authorList>
    </citation>
    <scope>NUCLEOTIDE SEQUENCE [LARGE SCALE GENOMIC DNA]</scope>
    <source>
        <strain evidence="5 6">PA2F3</strain>
    </source>
</reference>
<dbReference type="InterPro" id="IPR009057">
    <property type="entry name" value="Homeodomain-like_sf"/>
</dbReference>
<dbReference type="GO" id="GO:0043565">
    <property type="term" value="F:sequence-specific DNA binding"/>
    <property type="evidence" value="ECO:0007669"/>
    <property type="project" value="InterPro"/>
</dbReference>
<dbReference type="RefSeq" id="WP_172990994.1">
    <property type="nucleotide sequence ID" value="NZ_CP054038.1"/>
</dbReference>
<evidence type="ECO:0000259" key="4">
    <source>
        <dbReference type="PROSITE" id="PS01124"/>
    </source>
</evidence>
<gene>
    <name evidence="5" type="ORF">HQM25_15215</name>
</gene>
<dbReference type="SMART" id="SM00342">
    <property type="entry name" value="HTH_ARAC"/>
    <property type="match status" value="1"/>
</dbReference>
<evidence type="ECO:0000313" key="5">
    <source>
        <dbReference type="EMBL" id="QKJ20569.1"/>
    </source>
</evidence>
<dbReference type="PANTHER" id="PTHR46796:SF6">
    <property type="entry name" value="ARAC SUBFAMILY"/>
    <property type="match status" value="1"/>
</dbReference>
<keyword evidence="1" id="KW-0805">Transcription regulation</keyword>
<proteinExistence type="predicted"/>
<dbReference type="InterPro" id="IPR018060">
    <property type="entry name" value="HTH_AraC"/>
</dbReference>
<keyword evidence="3" id="KW-0804">Transcription</keyword>
<feature type="domain" description="HTH araC/xylS-type" evidence="4">
    <location>
        <begin position="145"/>
        <end position="243"/>
    </location>
</feature>